<organism evidence="3">
    <name type="scientific">uncultured Flavobacteriia bacterium</name>
    <dbReference type="NCBI Taxonomy" id="212695"/>
    <lineage>
        <taxon>Bacteria</taxon>
        <taxon>Pseudomonadati</taxon>
        <taxon>Bacteroidota</taxon>
        <taxon>Flavobacteriia</taxon>
        <taxon>environmental samples</taxon>
    </lineage>
</organism>
<protein>
    <submittedName>
        <fullName evidence="3">O-succinylbenzoic acid synthetase</fullName>
        <ecNumber evidence="3">4.2.1.-</ecNumber>
    </submittedName>
</protein>
<name>H6RGK8_9BACT</name>
<dbReference type="EC" id="4.2.1.-" evidence="3"/>
<evidence type="ECO:0000313" key="4">
    <source>
        <dbReference type="EMBL" id="CCG00903.1"/>
    </source>
</evidence>
<reference evidence="3" key="2">
    <citation type="submission" date="2012-02" db="EMBL/GenBank/DDBJ databases">
        <authorList>
            <person name="Genoscope - CEA"/>
        </authorList>
    </citation>
    <scope>NUCLEOTIDE SEQUENCE</scope>
</reference>
<dbReference type="PANTHER" id="PTHR48073">
    <property type="entry name" value="O-SUCCINYLBENZOATE SYNTHASE-RELATED"/>
    <property type="match status" value="1"/>
</dbReference>
<sequence length="348" mass="39004">MKLVFKKIVLRFSFPAGTSRGVLKEKPSWILNVENNPLVVGECSVIPGLNMDYTDDASYEEKIQWTCSTFNLLYTQLDLDQLLHFFCQELIDFPSILFGVESILYRINLSRGNDVFDSAFARGESTIPINGLIWMGTIEEMKSRVRDKMNEGFSVLKFKIGALDFEEEYRLISQIRAEFGEGLEIRVDANGAFDSENIDEILKRLGDIKIHSIEQPVKTRDWTLMSRICLNSPIPIALDEELIGVNVLGAKQQLLEAINPQYIILKPSLHGGIKGTLEWISLAKKMNIGWWLTSALESAIGLEVIARLAGTMAPEIPQGLGTGGLFENNFDSPLVILNGTLKYKNVKA</sequence>
<proteinExistence type="predicted"/>
<dbReference type="SFLD" id="SFLDG00180">
    <property type="entry name" value="muconate_cycloisomerase"/>
    <property type="match status" value="1"/>
</dbReference>
<dbReference type="EMBL" id="FO117600">
    <property type="protein sequence ID" value="CCG00169.1"/>
    <property type="molecule type" value="Genomic_DNA"/>
</dbReference>
<dbReference type="SFLD" id="SFLDS00001">
    <property type="entry name" value="Enolase"/>
    <property type="match status" value="1"/>
</dbReference>
<feature type="domain" description="Mandelate racemase/muconate lactonizing enzyme C-terminal" evidence="2">
    <location>
        <begin position="138"/>
        <end position="235"/>
    </location>
</feature>
<dbReference type="InterPro" id="IPR013342">
    <property type="entry name" value="Mandelate_racemase_C"/>
</dbReference>
<gene>
    <name evidence="4" type="primary">menC</name>
    <name evidence="4" type="ORF">VIS_S3CLB100018</name>
    <name evidence="3" type="ORF">VIS_S3CMB110017</name>
</gene>
<dbReference type="GO" id="GO:0016854">
    <property type="term" value="F:racemase and epimerase activity"/>
    <property type="evidence" value="ECO:0007669"/>
    <property type="project" value="UniProtKB-ARBA"/>
</dbReference>
<dbReference type="InterPro" id="IPR029065">
    <property type="entry name" value="Enolase_C-like"/>
</dbReference>
<keyword evidence="1" id="KW-0479">Metal-binding</keyword>
<dbReference type="SUPFAM" id="SSF54826">
    <property type="entry name" value="Enolase N-terminal domain-like"/>
    <property type="match status" value="1"/>
</dbReference>
<evidence type="ECO:0000259" key="2">
    <source>
        <dbReference type="SMART" id="SM00922"/>
    </source>
</evidence>
<dbReference type="PANTHER" id="PTHR48073:SF2">
    <property type="entry name" value="O-SUCCINYLBENZOATE SYNTHASE"/>
    <property type="match status" value="1"/>
</dbReference>
<reference evidence="3" key="1">
    <citation type="journal article" date="2012" name="Environ. Microbiol.">
        <title>Genomic content of uncultured Bacteroidetes from contrasting oceanic provinces in the North Atlantic Ocean.</title>
        <authorList>
            <person name="Gomez-Pereira P.R."/>
            <person name="Schuler M."/>
            <person name="Fuchs B.M."/>
            <person name="Bennke C."/>
            <person name="Teeling H."/>
            <person name="Waldmann J."/>
            <person name="Richter M."/>
            <person name="Barbe V."/>
            <person name="Bataille E."/>
            <person name="Glockner F.O."/>
            <person name="Amann R."/>
        </authorList>
    </citation>
    <scope>NUCLEOTIDE SEQUENCE</scope>
</reference>
<dbReference type="Gene3D" id="3.20.20.120">
    <property type="entry name" value="Enolase-like C-terminal domain"/>
    <property type="match status" value="1"/>
</dbReference>
<dbReference type="InterPro" id="IPR036849">
    <property type="entry name" value="Enolase-like_C_sf"/>
</dbReference>
<dbReference type="Pfam" id="PF13378">
    <property type="entry name" value="MR_MLE_C"/>
    <property type="match status" value="1"/>
</dbReference>
<dbReference type="AlphaFoldDB" id="H6RGK8"/>
<dbReference type="SUPFAM" id="SSF51604">
    <property type="entry name" value="Enolase C-terminal domain-like"/>
    <property type="match status" value="1"/>
</dbReference>
<evidence type="ECO:0000313" key="3">
    <source>
        <dbReference type="EMBL" id="CCG00169.1"/>
    </source>
</evidence>
<dbReference type="InterPro" id="IPR029017">
    <property type="entry name" value="Enolase-like_N"/>
</dbReference>
<accession>H6RGK8</accession>
<dbReference type="SFLD" id="SFLDF00009">
    <property type="entry name" value="o-succinylbenzoate_synthase"/>
    <property type="match status" value="1"/>
</dbReference>
<dbReference type="SMART" id="SM00922">
    <property type="entry name" value="MR_MLE"/>
    <property type="match status" value="1"/>
</dbReference>
<dbReference type="Gene3D" id="3.30.390.10">
    <property type="entry name" value="Enolase-like, N-terminal domain"/>
    <property type="match status" value="1"/>
</dbReference>
<dbReference type="CDD" id="cd03320">
    <property type="entry name" value="OSBS"/>
    <property type="match status" value="1"/>
</dbReference>
<dbReference type="GO" id="GO:0046872">
    <property type="term" value="F:metal ion binding"/>
    <property type="evidence" value="ECO:0007669"/>
    <property type="project" value="UniProtKB-KW"/>
</dbReference>
<evidence type="ECO:0000256" key="1">
    <source>
        <dbReference type="ARBA" id="ARBA00022723"/>
    </source>
</evidence>
<dbReference type="GO" id="GO:0016829">
    <property type="term" value="F:lyase activity"/>
    <property type="evidence" value="ECO:0007669"/>
    <property type="project" value="UniProtKB-KW"/>
</dbReference>
<dbReference type="EMBL" id="FO117620">
    <property type="protein sequence ID" value="CCG00903.1"/>
    <property type="molecule type" value="Genomic_DNA"/>
</dbReference>
<keyword evidence="3" id="KW-0456">Lyase</keyword>